<proteinExistence type="predicted"/>
<reference evidence="7" key="1">
    <citation type="submission" date="2022-01" db="EMBL/GenBank/DDBJ databases">
        <authorList>
            <person name="Jo J.-H."/>
            <person name="Im W.-T."/>
        </authorList>
    </citation>
    <scope>NUCLEOTIDE SEQUENCE</scope>
    <source>
        <strain evidence="7">NA20</strain>
    </source>
</reference>
<dbReference type="InterPro" id="IPR025657">
    <property type="entry name" value="RadC_JAB"/>
</dbReference>
<dbReference type="Proteomes" id="UP001165367">
    <property type="component" value="Unassembled WGS sequence"/>
</dbReference>
<keyword evidence="4" id="KW-0862">Zinc</keyword>
<keyword evidence="8" id="KW-1185">Reference proteome</keyword>
<dbReference type="PROSITE" id="PS50249">
    <property type="entry name" value="MPN"/>
    <property type="match status" value="1"/>
</dbReference>
<evidence type="ECO:0000256" key="1">
    <source>
        <dbReference type="ARBA" id="ARBA00022670"/>
    </source>
</evidence>
<feature type="domain" description="MPN" evidence="6">
    <location>
        <begin position="1"/>
        <end position="102"/>
    </location>
</feature>
<keyword evidence="1" id="KW-0645">Protease</keyword>
<accession>A0ABS9KXC5</accession>
<keyword evidence="5" id="KW-0482">Metalloprotease</keyword>
<dbReference type="EMBL" id="JAKLTR010000016">
    <property type="protein sequence ID" value="MCG2616973.1"/>
    <property type="molecule type" value="Genomic_DNA"/>
</dbReference>
<name>A0ABS9KXC5_9BACT</name>
<evidence type="ECO:0000256" key="2">
    <source>
        <dbReference type="ARBA" id="ARBA00022723"/>
    </source>
</evidence>
<evidence type="ECO:0000256" key="3">
    <source>
        <dbReference type="ARBA" id="ARBA00022801"/>
    </source>
</evidence>
<dbReference type="InterPro" id="IPR020891">
    <property type="entry name" value="UPF0758_CS"/>
</dbReference>
<dbReference type="InterPro" id="IPR037518">
    <property type="entry name" value="MPN"/>
</dbReference>
<gene>
    <name evidence="7" type="ORF">LZZ85_21935</name>
</gene>
<dbReference type="Gene3D" id="3.40.140.10">
    <property type="entry name" value="Cytidine Deaminase, domain 2"/>
    <property type="match status" value="1"/>
</dbReference>
<keyword evidence="2" id="KW-0479">Metal-binding</keyword>
<organism evidence="7 8">
    <name type="scientific">Terrimonas ginsenosidimutans</name>
    <dbReference type="NCBI Taxonomy" id="2908004"/>
    <lineage>
        <taxon>Bacteria</taxon>
        <taxon>Pseudomonadati</taxon>
        <taxon>Bacteroidota</taxon>
        <taxon>Chitinophagia</taxon>
        <taxon>Chitinophagales</taxon>
        <taxon>Chitinophagaceae</taxon>
        <taxon>Terrimonas</taxon>
    </lineage>
</organism>
<dbReference type="Pfam" id="PF04002">
    <property type="entry name" value="RadC"/>
    <property type="match status" value="1"/>
</dbReference>
<dbReference type="RefSeq" id="WP_237875510.1">
    <property type="nucleotide sequence ID" value="NZ_JAKLTR010000016.1"/>
</dbReference>
<evidence type="ECO:0000256" key="5">
    <source>
        <dbReference type="ARBA" id="ARBA00023049"/>
    </source>
</evidence>
<dbReference type="PANTHER" id="PTHR30471:SF3">
    <property type="entry name" value="UPF0758 PROTEIN YEES-RELATED"/>
    <property type="match status" value="1"/>
</dbReference>
<dbReference type="PROSITE" id="PS01302">
    <property type="entry name" value="UPF0758"/>
    <property type="match status" value="1"/>
</dbReference>
<keyword evidence="3" id="KW-0378">Hydrolase</keyword>
<evidence type="ECO:0000313" key="7">
    <source>
        <dbReference type="EMBL" id="MCG2616973.1"/>
    </source>
</evidence>
<dbReference type="PANTHER" id="PTHR30471">
    <property type="entry name" value="DNA REPAIR PROTEIN RADC"/>
    <property type="match status" value="1"/>
</dbReference>
<evidence type="ECO:0000259" key="6">
    <source>
        <dbReference type="PROSITE" id="PS50249"/>
    </source>
</evidence>
<sequence>MNTSGSSASVPGKLSAIPGRCPGQALELLALGTQNKVLIDPREVYSLALQQNASSIVAIHNHPSGRLKPSPADKSITQQLMKGSEFVNLRLLPGSSPGQAFT</sequence>
<evidence type="ECO:0000313" key="8">
    <source>
        <dbReference type="Proteomes" id="UP001165367"/>
    </source>
</evidence>
<evidence type="ECO:0000256" key="4">
    <source>
        <dbReference type="ARBA" id="ARBA00022833"/>
    </source>
</evidence>
<protein>
    <recommendedName>
        <fullName evidence="6">MPN domain-containing protein</fullName>
    </recommendedName>
</protein>
<comment type="caution">
    <text evidence="7">The sequence shown here is derived from an EMBL/GenBank/DDBJ whole genome shotgun (WGS) entry which is preliminary data.</text>
</comment>
<dbReference type="InterPro" id="IPR001405">
    <property type="entry name" value="UPF0758"/>
</dbReference>